<sequence>MLGSDEIWEQIAGLFLACELGDSSALRRIPAIMKGSDAYLVWRAVTNLAGLASTLGFVKDVFKPFEKDGSGSEYFMATALGLTLDPDAIRMLLTLHNDASDEETRYQIERELSYLLEDTNGPISRGADESIESEDEDTVHVINREEYFRKVGDALSLMLGQLPGPNTPILGGKVFDVAKLARQLLERVGGAAPEIGRVHRHRLIFEAATGVNCAAFFDSPVKLNSLQATAILETFLESDDVRKFVPRQRYFFGHPIGD</sequence>
<name>A0A271KFN9_9HYPH</name>
<dbReference type="Proteomes" id="UP000215931">
    <property type="component" value="Unassembled WGS sequence"/>
</dbReference>
<reference evidence="1 2" key="1">
    <citation type="submission" date="2017-08" db="EMBL/GenBank/DDBJ databases">
        <title>Mesorhizobium wenxinae sp. nov., a novel rhizobial species isolated from root nodules of chickpea (Cicer arietinum L.).</title>
        <authorList>
            <person name="Zhang J."/>
        </authorList>
    </citation>
    <scope>NUCLEOTIDE SEQUENCE [LARGE SCALE GENOMIC DNA]</scope>
    <source>
        <strain evidence="2">WYCCWR 10019</strain>
    </source>
</reference>
<keyword evidence="2" id="KW-1185">Reference proteome</keyword>
<proteinExistence type="predicted"/>
<evidence type="ECO:0000313" key="1">
    <source>
        <dbReference type="EMBL" id="PAP94274.1"/>
    </source>
</evidence>
<dbReference type="AlphaFoldDB" id="A0A271KFN9"/>
<comment type="caution">
    <text evidence="1">The sequence shown here is derived from an EMBL/GenBank/DDBJ whole genome shotgun (WGS) entry which is preliminary data.</text>
</comment>
<dbReference type="EMBL" id="NPKH01000023">
    <property type="protein sequence ID" value="PAP94274.1"/>
    <property type="molecule type" value="Genomic_DNA"/>
</dbReference>
<protein>
    <submittedName>
        <fullName evidence="1">Uncharacterized protein</fullName>
    </submittedName>
</protein>
<accession>A0A271KFN9</accession>
<organism evidence="1 2">
    <name type="scientific">Mesorhizobium wenxiniae</name>
    <dbReference type="NCBI Taxonomy" id="2014805"/>
    <lineage>
        <taxon>Bacteria</taxon>
        <taxon>Pseudomonadati</taxon>
        <taxon>Pseudomonadota</taxon>
        <taxon>Alphaproteobacteria</taxon>
        <taxon>Hyphomicrobiales</taxon>
        <taxon>Phyllobacteriaceae</taxon>
        <taxon>Mesorhizobium</taxon>
    </lineage>
</organism>
<gene>
    <name evidence="1" type="ORF">CIT31_18375</name>
</gene>
<evidence type="ECO:0000313" key="2">
    <source>
        <dbReference type="Proteomes" id="UP000215931"/>
    </source>
</evidence>